<feature type="region of interest" description="Disordered" evidence="8">
    <location>
        <begin position="200"/>
        <end position="244"/>
    </location>
</feature>
<dbReference type="GO" id="GO:0005789">
    <property type="term" value="C:endoplasmic reticulum membrane"/>
    <property type="evidence" value="ECO:0007669"/>
    <property type="project" value="UniProtKB-SubCell"/>
</dbReference>
<dbReference type="GO" id="GO:0045202">
    <property type="term" value="C:synapse"/>
    <property type="evidence" value="ECO:0007669"/>
    <property type="project" value="GOC"/>
</dbReference>
<keyword evidence="5 9" id="KW-1133">Transmembrane helix</keyword>
<feature type="compositionally biased region" description="Polar residues" evidence="8">
    <location>
        <begin position="1101"/>
        <end position="1116"/>
    </location>
</feature>
<dbReference type="GO" id="GO:0043005">
    <property type="term" value="C:neuron projection"/>
    <property type="evidence" value="ECO:0007669"/>
    <property type="project" value="TreeGrafter"/>
</dbReference>
<feature type="compositionally biased region" description="Polar residues" evidence="8">
    <location>
        <begin position="466"/>
        <end position="479"/>
    </location>
</feature>
<comment type="subcellular location">
    <subcellularLocation>
        <location evidence="1">Endoplasmic reticulum membrane</location>
    </subcellularLocation>
</comment>
<accession>A0A834I7R0</accession>
<feature type="region of interest" description="Disordered" evidence="8">
    <location>
        <begin position="372"/>
        <end position="543"/>
    </location>
</feature>
<feature type="compositionally biased region" description="Basic and acidic residues" evidence="8">
    <location>
        <begin position="382"/>
        <end position="395"/>
    </location>
</feature>
<sequence>MRSGSYGSYYYGGTRRESESAEEPLGPRKTLLVVVVVVGCFAVLWPKVFYPMLVNSANKQIKPSPADKTTGCCDVISDLDLDTIKIMSELCSTIIESKAAAKGAGSQDLVAQCRKAVLETCGIDISAVLQERVSLGHSTRQILEEARSLNGSLCLKYNFGVSPWSLGVSHRIHLNVDPASTIRQERPSHLRPEMVHPAFKERGRAIPQPESTTRRPGPPPKIVQGRPGPIPGMRPAMGGPGHVVPPSKQANNGFLGVLMPVYTIGFVVFFTYTIMKLVFKKKPEEYAGSSLYPQVDTDDQFHKEVFEDNRNYYHRPSRDSSKIGWKERDAKDKELDQLRSRLRETELAMERIVRQMSKAPLVTQELEARKQKTAADAVTEQDGDRVNGEVFKEEEAGIQSETNEKEGEEKEEQGSVTVMGMETTASCEGGKKWSRPDSPVLPHPPQAPPKEPSPPPQQIFLEGSLPPQSQLLVSDSATETQKEPEDDAPIVLAGKMTLSVISLDSETGTEDSSASGKKAESPEADRRSSGNTSDEFEKINASDLEDQINSIIEEAEIIAMNDEKRLTLSEELDKLEEQEAPRIDVLEEIKNQLNLEDDLIRAIAGKDPEPVKLPVTDLIKEFLSEEENALLAESIGIGNIEKEVADALKEDNDQTKDELLSDEEREIIAKYQAIEEEEKDQEPTAEHVYSDEQQKLEELLPPPDELPTTNSTQFIRNEEQALLNEKYKPVTESQINQDNVPAETESSVQVPLETSAQEQETVETPQEAVYISPNTSLDQVSAPSPPLDEDPKPAEAESAPSGVEVAPQKEETAKSSKETVNIPPVAFKDQVSVPAAEEHESAPSQVEIPLETAPVKEEISEAPVTSEDQVSVPSPPLEEDPRPVEIESAPSPAGISLKTNPEREEIVEASVLSENQFNLPSQPPEEDPRPVETESAPSSAKVPLEPVPKEKVNLPPVTSQDQISAPTSPEEYTPVETESAPTPLEIPLEVIPRGEETSEDSKDSLYVSPETNEELKPIVEEILKQYATPDESIKVVQDVPVSKDKSVESATSPDKNYSENDELTIDGIKEDPLLQEELLESGDQDEAHKLVVREADAGPGSDTQQKVISSGENQPETEILTGKQNTEEQPKELEQDTSADQGLPLETENDERKQSQTSSIEPITSESQSVDEMDIIEQVIEDIEYQDESDSEELPRSGRNSAEAAEERLNGVENEDSENELDDDDVEIEEVIEYVDNTDEEGEEIIEINGNQQERNVQNHN</sequence>
<feature type="compositionally biased region" description="Basic and acidic residues" evidence="8">
    <location>
        <begin position="807"/>
        <end position="817"/>
    </location>
</feature>
<evidence type="ECO:0000256" key="7">
    <source>
        <dbReference type="SAM" id="Coils"/>
    </source>
</evidence>
<evidence type="ECO:0000256" key="3">
    <source>
        <dbReference type="ARBA" id="ARBA00022692"/>
    </source>
</evidence>
<dbReference type="AlphaFoldDB" id="A0A834I7R0"/>
<evidence type="ECO:0000256" key="9">
    <source>
        <dbReference type="SAM" id="Phobius"/>
    </source>
</evidence>
<dbReference type="PANTHER" id="PTHR21723:SF3">
    <property type="entry name" value="PROTEIN RIC-3"/>
    <property type="match status" value="1"/>
</dbReference>
<dbReference type="OrthoDB" id="10070774at2759"/>
<dbReference type="Pfam" id="PF15361">
    <property type="entry name" value="RIC3"/>
    <property type="match status" value="1"/>
</dbReference>
<feature type="compositionally biased region" description="Acidic residues" evidence="8">
    <location>
        <begin position="1073"/>
        <end position="1084"/>
    </location>
</feature>
<feature type="compositionally biased region" description="Polar residues" evidence="8">
    <location>
        <begin position="772"/>
        <end position="782"/>
    </location>
</feature>
<feature type="compositionally biased region" description="Polar residues" evidence="8">
    <location>
        <begin position="731"/>
        <end position="764"/>
    </location>
</feature>
<feature type="compositionally biased region" description="Polar residues" evidence="8">
    <location>
        <begin position="1155"/>
        <end position="1168"/>
    </location>
</feature>
<feature type="compositionally biased region" description="Polar residues" evidence="8">
    <location>
        <begin position="956"/>
        <end position="967"/>
    </location>
</feature>
<feature type="transmembrane region" description="Helical" evidence="9">
    <location>
        <begin position="254"/>
        <end position="275"/>
    </location>
</feature>
<keyword evidence="3 9" id="KW-0812">Transmembrane</keyword>
<dbReference type="GO" id="GO:0007271">
    <property type="term" value="P:synaptic transmission, cholinergic"/>
    <property type="evidence" value="ECO:0007669"/>
    <property type="project" value="TreeGrafter"/>
</dbReference>
<dbReference type="GO" id="GO:0034394">
    <property type="term" value="P:protein localization to cell surface"/>
    <property type="evidence" value="ECO:0007669"/>
    <property type="project" value="TreeGrafter"/>
</dbReference>
<feature type="compositionally biased region" description="Polar residues" evidence="8">
    <location>
        <begin position="499"/>
        <end position="515"/>
    </location>
</feature>
<evidence type="ECO:0000256" key="2">
    <source>
        <dbReference type="ARBA" id="ARBA00008538"/>
    </source>
</evidence>
<evidence type="ECO:0000256" key="1">
    <source>
        <dbReference type="ARBA" id="ARBA00004586"/>
    </source>
</evidence>
<feature type="compositionally biased region" description="Basic and acidic residues" evidence="8">
    <location>
        <begin position="681"/>
        <end position="698"/>
    </location>
</feature>
<feature type="compositionally biased region" description="Basic and acidic residues" evidence="8">
    <location>
        <begin position="517"/>
        <end position="528"/>
    </location>
</feature>
<dbReference type="EMBL" id="JAACXV010013339">
    <property type="protein sequence ID" value="KAF7273663.1"/>
    <property type="molecule type" value="Genomic_DNA"/>
</dbReference>
<evidence type="ECO:0000313" key="12">
    <source>
        <dbReference type="Proteomes" id="UP000625711"/>
    </source>
</evidence>
<keyword evidence="6 9" id="KW-0472">Membrane</keyword>
<proteinExistence type="inferred from homology"/>
<evidence type="ECO:0000256" key="6">
    <source>
        <dbReference type="ARBA" id="ARBA00023136"/>
    </source>
</evidence>
<evidence type="ECO:0000256" key="5">
    <source>
        <dbReference type="ARBA" id="ARBA00022989"/>
    </source>
</evidence>
<comment type="similarity">
    <text evidence="2">Belongs to the ric-3 family.</text>
</comment>
<organism evidence="11 12">
    <name type="scientific">Rhynchophorus ferrugineus</name>
    <name type="common">Red palm weevil</name>
    <name type="synonym">Curculio ferrugineus</name>
    <dbReference type="NCBI Taxonomy" id="354439"/>
    <lineage>
        <taxon>Eukaryota</taxon>
        <taxon>Metazoa</taxon>
        <taxon>Ecdysozoa</taxon>
        <taxon>Arthropoda</taxon>
        <taxon>Hexapoda</taxon>
        <taxon>Insecta</taxon>
        <taxon>Pterygota</taxon>
        <taxon>Neoptera</taxon>
        <taxon>Endopterygota</taxon>
        <taxon>Coleoptera</taxon>
        <taxon>Polyphaga</taxon>
        <taxon>Cucujiformia</taxon>
        <taxon>Curculionidae</taxon>
        <taxon>Dryophthorinae</taxon>
        <taxon>Rhynchophorus</taxon>
    </lineage>
</organism>
<name>A0A834I7R0_RHYFE</name>
<feature type="compositionally biased region" description="Basic and acidic residues" evidence="8">
    <location>
        <begin position="992"/>
        <end position="1003"/>
    </location>
</feature>
<evidence type="ECO:0000313" key="11">
    <source>
        <dbReference type="EMBL" id="KAF7273663.1"/>
    </source>
</evidence>
<feature type="compositionally biased region" description="Acidic residues" evidence="8">
    <location>
        <begin position="1169"/>
        <end position="1192"/>
    </location>
</feature>
<feature type="region of interest" description="Disordered" evidence="8">
    <location>
        <begin position="675"/>
        <end position="714"/>
    </location>
</feature>
<dbReference type="InterPro" id="IPR032763">
    <property type="entry name" value="RIC3_N"/>
</dbReference>
<protein>
    <recommendedName>
        <fullName evidence="10">Resistance to inhibitors of cholinesterase protein 3 N-terminal domain-containing protein</fullName>
    </recommendedName>
</protein>
<keyword evidence="4" id="KW-0256">Endoplasmic reticulum</keyword>
<dbReference type="GO" id="GO:0043025">
    <property type="term" value="C:neuronal cell body"/>
    <property type="evidence" value="ECO:0007669"/>
    <property type="project" value="TreeGrafter"/>
</dbReference>
<keyword evidence="12" id="KW-1185">Reference proteome</keyword>
<comment type="caution">
    <text evidence="11">The sequence shown here is derived from an EMBL/GenBank/DDBJ whole genome shotgun (WGS) entry which is preliminary data.</text>
</comment>
<reference evidence="11" key="1">
    <citation type="submission" date="2020-08" db="EMBL/GenBank/DDBJ databases">
        <title>Genome sequencing and assembly of the red palm weevil Rhynchophorus ferrugineus.</title>
        <authorList>
            <person name="Dias G.B."/>
            <person name="Bergman C.M."/>
            <person name="Manee M."/>
        </authorList>
    </citation>
    <scope>NUCLEOTIDE SEQUENCE</scope>
    <source>
        <strain evidence="11">AA-2017</strain>
        <tissue evidence="11">Whole larva</tissue>
    </source>
</reference>
<dbReference type="Proteomes" id="UP000625711">
    <property type="component" value="Unassembled WGS sequence"/>
</dbReference>
<feature type="compositionally biased region" description="Basic and acidic residues" evidence="8">
    <location>
        <begin position="1125"/>
        <end position="1134"/>
    </location>
</feature>
<evidence type="ECO:0000256" key="8">
    <source>
        <dbReference type="SAM" id="MobiDB-lite"/>
    </source>
</evidence>
<keyword evidence="7" id="KW-0175">Coiled coil</keyword>
<feature type="compositionally biased region" description="Pro residues" evidence="8">
    <location>
        <begin position="439"/>
        <end position="457"/>
    </location>
</feature>
<gene>
    <name evidence="11" type="ORF">GWI33_013611</name>
</gene>
<dbReference type="PANTHER" id="PTHR21723">
    <property type="entry name" value="RESISTANCE TO INHIBITORS OF CHOLINESTERASE PROTEIN 3 RIC3"/>
    <property type="match status" value="1"/>
</dbReference>
<feature type="region of interest" description="Disordered" evidence="8">
    <location>
        <begin position="1027"/>
        <end position="1228"/>
    </location>
</feature>
<feature type="transmembrane region" description="Helical" evidence="9">
    <location>
        <begin position="30"/>
        <end position="50"/>
    </location>
</feature>
<evidence type="ECO:0000256" key="4">
    <source>
        <dbReference type="ARBA" id="ARBA00022824"/>
    </source>
</evidence>
<dbReference type="InterPro" id="IPR026160">
    <property type="entry name" value="Ric3"/>
</dbReference>
<feature type="compositionally biased region" description="Acidic residues" evidence="8">
    <location>
        <begin position="1213"/>
        <end position="1228"/>
    </location>
</feature>
<feature type="region of interest" description="Disordered" evidence="8">
    <location>
        <begin position="726"/>
        <end position="1012"/>
    </location>
</feature>
<feature type="coiled-coil region" evidence="7">
    <location>
        <begin position="328"/>
        <end position="355"/>
    </location>
</feature>
<evidence type="ECO:0000259" key="10">
    <source>
        <dbReference type="Pfam" id="PF15361"/>
    </source>
</evidence>
<feature type="domain" description="Resistance to inhibitors of cholinesterase protein 3 N-terminal" evidence="10">
    <location>
        <begin position="192"/>
        <end position="353"/>
    </location>
</feature>
<feature type="compositionally biased region" description="Basic and acidic residues" evidence="8">
    <location>
        <begin position="1085"/>
        <end position="1096"/>
    </location>
</feature>